<dbReference type="EMBL" id="KI912109">
    <property type="protein sequence ID" value="ETS86524.1"/>
    <property type="molecule type" value="Genomic_DNA"/>
</dbReference>
<dbReference type="KEGG" id="pfy:PFICI_00352"/>
<dbReference type="OrthoDB" id="2245989at2759"/>
<dbReference type="HOGENOM" id="CLU_033726_0_0_1"/>
<dbReference type="Proteomes" id="UP000030651">
    <property type="component" value="Unassembled WGS sequence"/>
</dbReference>
<dbReference type="eggNOG" id="ENOG502S6JE">
    <property type="taxonomic scope" value="Eukaryota"/>
</dbReference>
<organism evidence="1 2">
    <name type="scientific">Pestalotiopsis fici (strain W106-1 / CGMCC3.15140)</name>
    <dbReference type="NCBI Taxonomy" id="1229662"/>
    <lineage>
        <taxon>Eukaryota</taxon>
        <taxon>Fungi</taxon>
        <taxon>Dikarya</taxon>
        <taxon>Ascomycota</taxon>
        <taxon>Pezizomycotina</taxon>
        <taxon>Sordariomycetes</taxon>
        <taxon>Xylariomycetidae</taxon>
        <taxon>Amphisphaeriales</taxon>
        <taxon>Sporocadaceae</taxon>
        <taxon>Pestalotiopsis</taxon>
    </lineage>
</organism>
<dbReference type="InterPro" id="IPR021833">
    <property type="entry name" value="DUF3425"/>
</dbReference>
<evidence type="ECO:0000313" key="2">
    <source>
        <dbReference type="Proteomes" id="UP000030651"/>
    </source>
</evidence>
<dbReference type="CDD" id="cd14688">
    <property type="entry name" value="bZIP_YAP"/>
    <property type="match status" value="1"/>
</dbReference>
<proteinExistence type="predicted"/>
<name>W3XKI0_PESFW</name>
<accession>W3XKI0</accession>
<reference evidence="2" key="1">
    <citation type="journal article" date="2015" name="BMC Genomics">
        <title>Genomic and transcriptomic analysis of the endophytic fungus Pestalotiopsis fici reveals its lifestyle and high potential for synthesis of natural products.</title>
        <authorList>
            <person name="Wang X."/>
            <person name="Zhang X."/>
            <person name="Liu L."/>
            <person name="Xiang M."/>
            <person name="Wang W."/>
            <person name="Sun X."/>
            <person name="Che Y."/>
            <person name="Guo L."/>
            <person name="Liu G."/>
            <person name="Guo L."/>
            <person name="Wang C."/>
            <person name="Yin W.B."/>
            <person name="Stadler M."/>
            <person name="Zhang X."/>
            <person name="Liu X."/>
        </authorList>
    </citation>
    <scope>NUCLEOTIDE SEQUENCE [LARGE SCALE GENOMIC DNA]</scope>
    <source>
        <strain evidence="2">W106-1 / CGMCC3.15140</strain>
    </source>
</reference>
<dbReference type="PANTHER" id="PTHR38116:SF1">
    <property type="entry name" value="BZIP DOMAIN-CONTAINING PROTEIN"/>
    <property type="match status" value="1"/>
</dbReference>
<dbReference type="InParanoid" id="W3XKI0"/>
<dbReference type="Pfam" id="PF11905">
    <property type="entry name" value="DUF3425"/>
    <property type="match status" value="1"/>
</dbReference>
<evidence type="ECO:0008006" key="3">
    <source>
        <dbReference type="Google" id="ProtNLM"/>
    </source>
</evidence>
<dbReference type="PANTHER" id="PTHR38116">
    <property type="entry name" value="CHROMOSOME 7, WHOLE GENOME SHOTGUN SEQUENCE"/>
    <property type="match status" value="1"/>
</dbReference>
<dbReference type="OMA" id="WVLRGCW"/>
<dbReference type="AlphaFoldDB" id="W3XKI0"/>
<dbReference type="GeneID" id="19265365"/>
<sequence length="298" mass="33873">MSPDSTFSDTCDIPVTVADDWSGVTSSRKRRKIQNRLNQRAYRARNRHLKSSKQDGSRENLAATSLCQELMNFRSGSGGSIRMSDLKRLMDTVCVLQVHSEHNKSALQAFEVFARHCSANAPPHLEFLPILTQFHFTRALFVNVDVMGLSQNQMHDDALSPFNITGPWDTAMAPKLDSLPLALRPTELQVTIPHHPWIDLLPLPQFRDNILIALDNDLDEEALCQAFSGRTRSEPPGIIVWQDPWDPSGWEISEAFARSHGWLLKNCWALFDSTNKWRARRGERPLLPRRPSDVIQEV</sequence>
<gene>
    <name evidence="1" type="ORF">PFICI_00352</name>
</gene>
<protein>
    <recommendedName>
        <fullName evidence="3">BZIP domain-containing protein</fullName>
    </recommendedName>
</protein>
<evidence type="ECO:0000313" key="1">
    <source>
        <dbReference type="EMBL" id="ETS86524.1"/>
    </source>
</evidence>
<keyword evidence="2" id="KW-1185">Reference proteome</keyword>
<dbReference type="RefSeq" id="XP_007827124.1">
    <property type="nucleotide sequence ID" value="XM_007828933.1"/>
</dbReference>